<comment type="caution">
    <text evidence="1">The sequence shown here is derived from an EMBL/GenBank/DDBJ whole genome shotgun (WGS) entry which is preliminary data.</text>
</comment>
<sequence length="105" mass="12123">MGRRREGGSRERRVCCERSHRYLLRPPPPDPITIKLLSTRRYSFLCILLAELLQETAGKLSPELVIALRAKLCRRMAKLETEKGQWSHLVPTIVYHCSNCRGTCM</sequence>
<dbReference type="EMBL" id="MU394366">
    <property type="protein sequence ID" value="KAI6082658.1"/>
    <property type="molecule type" value="Genomic_DNA"/>
</dbReference>
<evidence type="ECO:0000313" key="1">
    <source>
        <dbReference type="EMBL" id="KAI6082658.1"/>
    </source>
</evidence>
<keyword evidence="2" id="KW-1185">Reference proteome</keyword>
<name>A0ACC0CQS8_9PEZI</name>
<protein>
    <submittedName>
        <fullName evidence="1">Uncharacterized protein</fullName>
    </submittedName>
</protein>
<organism evidence="1 2">
    <name type="scientific">Hypoxylon rubiginosum</name>
    <dbReference type="NCBI Taxonomy" id="110542"/>
    <lineage>
        <taxon>Eukaryota</taxon>
        <taxon>Fungi</taxon>
        <taxon>Dikarya</taxon>
        <taxon>Ascomycota</taxon>
        <taxon>Pezizomycotina</taxon>
        <taxon>Sordariomycetes</taxon>
        <taxon>Xylariomycetidae</taxon>
        <taxon>Xylariales</taxon>
        <taxon>Hypoxylaceae</taxon>
        <taxon>Hypoxylon</taxon>
    </lineage>
</organism>
<dbReference type="Proteomes" id="UP001497680">
    <property type="component" value="Unassembled WGS sequence"/>
</dbReference>
<proteinExistence type="predicted"/>
<accession>A0ACC0CQS8</accession>
<evidence type="ECO:0000313" key="2">
    <source>
        <dbReference type="Proteomes" id="UP001497680"/>
    </source>
</evidence>
<reference evidence="1 2" key="1">
    <citation type="journal article" date="2022" name="New Phytol.">
        <title>Ecological generalism drives hyperdiversity of secondary metabolite gene clusters in xylarialean endophytes.</title>
        <authorList>
            <person name="Franco M.E.E."/>
            <person name="Wisecaver J.H."/>
            <person name="Arnold A.E."/>
            <person name="Ju Y.M."/>
            <person name="Slot J.C."/>
            <person name="Ahrendt S."/>
            <person name="Moore L.P."/>
            <person name="Eastman K.E."/>
            <person name="Scott K."/>
            <person name="Konkel Z."/>
            <person name="Mondo S.J."/>
            <person name="Kuo A."/>
            <person name="Hayes R.D."/>
            <person name="Haridas S."/>
            <person name="Andreopoulos B."/>
            <person name="Riley R."/>
            <person name="LaButti K."/>
            <person name="Pangilinan J."/>
            <person name="Lipzen A."/>
            <person name="Amirebrahimi M."/>
            <person name="Yan J."/>
            <person name="Adam C."/>
            <person name="Keymanesh K."/>
            <person name="Ng V."/>
            <person name="Louie K."/>
            <person name="Northen T."/>
            <person name="Drula E."/>
            <person name="Henrissat B."/>
            <person name="Hsieh H.M."/>
            <person name="Youens-Clark K."/>
            <person name="Lutzoni F."/>
            <person name="Miadlikowska J."/>
            <person name="Eastwood D.C."/>
            <person name="Hamelin R.C."/>
            <person name="Grigoriev I.V."/>
            <person name="U'Ren J.M."/>
        </authorList>
    </citation>
    <scope>NUCLEOTIDE SEQUENCE [LARGE SCALE GENOMIC DNA]</scope>
    <source>
        <strain evidence="1 2">ER1909</strain>
    </source>
</reference>
<gene>
    <name evidence="1" type="ORF">F4821DRAFT_207516</name>
</gene>